<dbReference type="InterPro" id="IPR000531">
    <property type="entry name" value="Beta-barrel_TonB"/>
</dbReference>
<evidence type="ECO:0000256" key="4">
    <source>
        <dbReference type="ARBA" id="ARBA00022692"/>
    </source>
</evidence>
<dbReference type="NCBIfam" id="TIGR04057">
    <property type="entry name" value="SusC_RagA_signa"/>
    <property type="match status" value="1"/>
</dbReference>
<comment type="similarity">
    <text evidence="8 9">Belongs to the TonB-dependent receptor family.</text>
</comment>
<keyword evidence="13" id="KW-0675">Receptor</keyword>
<dbReference type="Pfam" id="PF00593">
    <property type="entry name" value="TonB_dep_Rec_b-barrel"/>
    <property type="match status" value="1"/>
</dbReference>
<protein>
    <submittedName>
        <fullName evidence="13">TonB-dependent receptor</fullName>
    </submittedName>
</protein>
<dbReference type="InterPro" id="IPR036942">
    <property type="entry name" value="Beta-barrel_TonB_sf"/>
</dbReference>
<dbReference type="Gene3D" id="2.170.130.10">
    <property type="entry name" value="TonB-dependent receptor, plug domain"/>
    <property type="match status" value="1"/>
</dbReference>
<dbReference type="SUPFAM" id="SSF49464">
    <property type="entry name" value="Carboxypeptidase regulatory domain-like"/>
    <property type="match status" value="1"/>
</dbReference>
<dbReference type="InterPro" id="IPR037066">
    <property type="entry name" value="Plug_dom_sf"/>
</dbReference>
<dbReference type="InterPro" id="IPR023996">
    <property type="entry name" value="TonB-dep_OMP_SusC/RagA"/>
</dbReference>
<evidence type="ECO:0000256" key="2">
    <source>
        <dbReference type="ARBA" id="ARBA00022448"/>
    </source>
</evidence>
<dbReference type="Pfam" id="PF13715">
    <property type="entry name" value="CarbopepD_reg_2"/>
    <property type="match status" value="1"/>
</dbReference>
<dbReference type="EMBL" id="JAKJSC010000001">
    <property type="protein sequence ID" value="MDE5418100.1"/>
    <property type="molecule type" value="Genomic_DNA"/>
</dbReference>
<keyword evidence="10" id="KW-0732">Signal</keyword>
<evidence type="ECO:0000256" key="10">
    <source>
        <dbReference type="SAM" id="SignalP"/>
    </source>
</evidence>
<comment type="subcellular location">
    <subcellularLocation>
        <location evidence="1 8">Cell outer membrane</location>
        <topology evidence="1 8">Multi-pass membrane protein</topology>
    </subcellularLocation>
</comment>
<evidence type="ECO:0000256" key="3">
    <source>
        <dbReference type="ARBA" id="ARBA00022452"/>
    </source>
</evidence>
<evidence type="ECO:0000259" key="11">
    <source>
        <dbReference type="Pfam" id="PF00593"/>
    </source>
</evidence>
<dbReference type="InterPro" id="IPR023997">
    <property type="entry name" value="TonB-dep_OMP_SusC/RagA_CS"/>
</dbReference>
<reference evidence="13 14" key="1">
    <citation type="submission" date="2022-01" db="EMBL/GenBank/DDBJ databases">
        <title>Labilibaculum sp. nov, a marine bacterium isolated from Antarctica.</title>
        <authorList>
            <person name="Dai W."/>
        </authorList>
    </citation>
    <scope>NUCLEOTIDE SEQUENCE [LARGE SCALE GENOMIC DNA]</scope>
    <source>
        <strain evidence="13 14">DW002</strain>
    </source>
</reference>
<feature type="chain" id="PRO_5046862608" evidence="10">
    <location>
        <begin position="31"/>
        <end position="1027"/>
    </location>
</feature>
<dbReference type="RefSeq" id="WP_275109435.1">
    <property type="nucleotide sequence ID" value="NZ_JAKJSC010000001.1"/>
</dbReference>
<evidence type="ECO:0000313" key="13">
    <source>
        <dbReference type="EMBL" id="MDE5418100.1"/>
    </source>
</evidence>
<name>A0ABT5VRP5_9BACT</name>
<keyword evidence="2 8" id="KW-0813">Transport</keyword>
<comment type="caution">
    <text evidence="13">The sequence shown here is derived from an EMBL/GenBank/DDBJ whole genome shotgun (WGS) entry which is preliminary data.</text>
</comment>
<dbReference type="Proteomes" id="UP001528920">
    <property type="component" value="Unassembled WGS sequence"/>
</dbReference>
<proteinExistence type="inferred from homology"/>
<feature type="domain" description="TonB-dependent receptor-like beta-barrel" evidence="11">
    <location>
        <begin position="433"/>
        <end position="876"/>
    </location>
</feature>
<keyword evidence="5 9" id="KW-0798">TonB box</keyword>
<evidence type="ECO:0000256" key="7">
    <source>
        <dbReference type="ARBA" id="ARBA00023237"/>
    </source>
</evidence>
<evidence type="ECO:0000256" key="5">
    <source>
        <dbReference type="ARBA" id="ARBA00023077"/>
    </source>
</evidence>
<evidence type="ECO:0000256" key="8">
    <source>
        <dbReference type="PROSITE-ProRule" id="PRU01360"/>
    </source>
</evidence>
<accession>A0ABT5VRP5</accession>
<feature type="domain" description="TonB-dependent receptor plug" evidence="12">
    <location>
        <begin position="124"/>
        <end position="230"/>
    </location>
</feature>
<dbReference type="InterPro" id="IPR012910">
    <property type="entry name" value="Plug_dom"/>
</dbReference>
<dbReference type="PROSITE" id="PS52016">
    <property type="entry name" value="TONB_DEPENDENT_REC_3"/>
    <property type="match status" value="1"/>
</dbReference>
<gene>
    <name evidence="13" type="ORF">L3049_08770</name>
</gene>
<dbReference type="InterPro" id="IPR039426">
    <property type="entry name" value="TonB-dep_rcpt-like"/>
</dbReference>
<keyword evidence="7 8" id="KW-0998">Cell outer membrane</keyword>
<dbReference type="NCBIfam" id="TIGR04056">
    <property type="entry name" value="OMP_RagA_SusC"/>
    <property type="match status" value="1"/>
</dbReference>
<organism evidence="13 14">
    <name type="scientific">Paralabilibaculum antarcticum</name>
    <dbReference type="NCBI Taxonomy" id="2912572"/>
    <lineage>
        <taxon>Bacteria</taxon>
        <taxon>Pseudomonadati</taxon>
        <taxon>Bacteroidota</taxon>
        <taxon>Bacteroidia</taxon>
        <taxon>Marinilabiliales</taxon>
        <taxon>Marinifilaceae</taxon>
        <taxon>Paralabilibaculum</taxon>
    </lineage>
</organism>
<evidence type="ECO:0000256" key="6">
    <source>
        <dbReference type="ARBA" id="ARBA00023136"/>
    </source>
</evidence>
<keyword evidence="6 8" id="KW-0472">Membrane</keyword>
<evidence type="ECO:0000259" key="12">
    <source>
        <dbReference type="Pfam" id="PF07715"/>
    </source>
</evidence>
<sequence length="1027" mass="113120">MKNQFLQITKKSMAALLIFLAVSVPLNALAQTINVNGKVTMLNSDEGIPGVSVVEKGSTNGTVTDINGQYVLEVSTKGIIQFSFVGFKTQEIPVNGLSTVNVVMEEDSQQLDQVVVTGYQSKRKADLTGAVAIIDMKEAVGESNASVLGSIQGRVAGVSISSDGSPGGDNTSVSIRGFSTINDNSPLYVIDGVPTETGLNSLNPGDIESIQVLKDAASASIYGSRASNGVIVITTKQGKKGKLDINFDSYVGVQTLRDRLDVLNAKEWGEVYWAAQGKAGQTPSHPQYGNGAEPVMPSFIDEDNLIPAGNTDWVDEVFDPALMQYYNLSLNSKTEKTSVFWGTSYLNQDGIMMDTGYKRITSRLNTMFKPAEWLTLGENMMISYSTQVEPTVGDFTHTVLFQHPLIPIYDVNGNYAGPTSGLGDKSNPVRVLNDNKDNKRKKYRIFGNAFAEAEIISGLKFKTSFGIDYINNKYKNFEPKWSEGTRSVDVNYLTEDYAEETSWTWTNTLTYNKKFGIHAFSGLLGYEAIHFEKENLWGRTSDFLIESSDFRYLNAGTGESTSGGIGDESSLLSYFGKLDYVLDNKYLASFTLRRDGSSRLGADNRTGYFPAFSFGWRLSEESFLSELEEISNLKLRFGYGKTGNQKIATTAAYTTYAPNVESSNYNLSGDNSTPSAGYSISSIGNSNVRWETTKQTNIGIDLGLLNNRIDIVADYFIKETSGMLINPPMMSVSGEGNAPWINSGKMENSGIEMNLNYHSDNSKELTYDIGLNFSALKNKVTKLTEGNDFYDLGVGRIVKGKPVSVFYGYVADGLFRSIEEINSHATQDGLSANDEGLGRIRYKDLNNDGVVNDQDRTYIGDPHPDFTFGVNMNVQYKNFDFSAFIEGVSGRDIYNVHKQMTDFTYWNFNHGTNVLNAWTPENSNSNIPAVTTSNINNEFRTSTYFVEDGSYIKLKSIVLGYTLPNFMAKKIGASKVRFYLQGQNLLTLTDYTGMDYEVGASSATSLGIDSQLYPHTKNFMLGVNVNF</sequence>
<dbReference type="SUPFAM" id="SSF56935">
    <property type="entry name" value="Porins"/>
    <property type="match status" value="1"/>
</dbReference>
<evidence type="ECO:0000256" key="9">
    <source>
        <dbReference type="RuleBase" id="RU003357"/>
    </source>
</evidence>
<keyword evidence="4 8" id="KW-0812">Transmembrane</keyword>
<keyword evidence="3 8" id="KW-1134">Transmembrane beta strand</keyword>
<dbReference type="Pfam" id="PF07715">
    <property type="entry name" value="Plug"/>
    <property type="match status" value="1"/>
</dbReference>
<keyword evidence="14" id="KW-1185">Reference proteome</keyword>
<dbReference type="InterPro" id="IPR008969">
    <property type="entry name" value="CarboxyPept-like_regulatory"/>
</dbReference>
<dbReference type="Gene3D" id="2.40.170.20">
    <property type="entry name" value="TonB-dependent receptor, beta-barrel domain"/>
    <property type="match status" value="1"/>
</dbReference>
<evidence type="ECO:0000313" key="14">
    <source>
        <dbReference type="Proteomes" id="UP001528920"/>
    </source>
</evidence>
<feature type="signal peptide" evidence="10">
    <location>
        <begin position="1"/>
        <end position="30"/>
    </location>
</feature>
<evidence type="ECO:0000256" key="1">
    <source>
        <dbReference type="ARBA" id="ARBA00004571"/>
    </source>
</evidence>